<dbReference type="AlphaFoldDB" id="A0A067P6R2"/>
<dbReference type="InParanoid" id="A0A067P6R2"/>
<gene>
    <name evidence="1" type="ORF">JAAARDRAFT_641061</name>
</gene>
<dbReference type="HOGENOM" id="CLU_2483664_0_0_1"/>
<reference evidence="2" key="1">
    <citation type="journal article" date="2014" name="Proc. Natl. Acad. Sci. U.S.A.">
        <title>Extensive sampling of basidiomycete genomes demonstrates inadequacy of the white-rot/brown-rot paradigm for wood decay fungi.</title>
        <authorList>
            <person name="Riley R."/>
            <person name="Salamov A.A."/>
            <person name="Brown D.W."/>
            <person name="Nagy L.G."/>
            <person name="Floudas D."/>
            <person name="Held B.W."/>
            <person name="Levasseur A."/>
            <person name="Lombard V."/>
            <person name="Morin E."/>
            <person name="Otillar R."/>
            <person name="Lindquist E.A."/>
            <person name="Sun H."/>
            <person name="LaButti K.M."/>
            <person name="Schmutz J."/>
            <person name="Jabbour D."/>
            <person name="Luo H."/>
            <person name="Baker S.E."/>
            <person name="Pisabarro A.G."/>
            <person name="Walton J.D."/>
            <person name="Blanchette R.A."/>
            <person name="Henrissat B."/>
            <person name="Martin F."/>
            <person name="Cullen D."/>
            <person name="Hibbett D.S."/>
            <person name="Grigoriev I.V."/>
        </authorList>
    </citation>
    <scope>NUCLEOTIDE SEQUENCE [LARGE SCALE GENOMIC DNA]</scope>
    <source>
        <strain evidence="2">MUCL 33604</strain>
    </source>
</reference>
<keyword evidence="2" id="KW-1185">Reference proteome</keyword>
<organism evidence="1 2">
    <name type="scientific">Jaapia argillacea MUCL 33604</name>
    <dbReference type="NCBI Taxonomy" id="933084"/>
    <lineage>
        <taxon>Eukaryota</taxon>
        <taxon>Fungi</taxon>
        <taxon>Dikarya</taxon>
        <taxon>Basidiomycota</taxon>
        <taxon>Agaricomycotina</taxon>
        <taxon>Agaricomycetes</taxon>
        <taxon>Agaricomycetidae</taxon>
        <taxon>Jaapiales</taxon>
        <taxon>Jaapiaceae</taxon>
        <taxon>Jaapia</taxon>
    </lineage>
</organism>
<dbReference type="Proteomes" id="UP000027265">
    <property type="component" value="Unassembled WGS sequence"/>
</dbReference>
<sequence>MLSQFAFVHWYLSNGTVKRRVLVYPSAVRSCSPMPCVLNYNLFKRSVAMSSSSELYITHLNAYTSISSNNPLNLSMPQPNFSSTIRL</sequence>
<evidence type="ECO:0000313" key="2">
    <source>
        <dbReference type="Proteomes" id="UP000027265"/>
    </source>
</evidence>
<protein>
    <submittedName>
        <fullName evidence="1">Uncharacterized protein</fullName>
    </submittedName>
</protein>
<proteinExistence type="predicted"/>
<accession>A0A067P6R2</accession>
<evidence type="ECO:0000313" key="1">
    <source>
        <dbReference type="EMBL" id="KDQ49495.1"/>
    </source>
</evidence>
<name>A0A067P6R2_9AGAM</name>
<dbReference type="EMBL" id="KL197782">
    <property type="protein sequence ID" value="KDQ49495.1"/>
    <property type="molecule type" value="Genomic_DNA"/>
</dbReference>